<dbReference type="PANTHER" id="PTHR46558:SF11">
    <property type="entry name" value="HTH-TYPE TRANSCRIPTIONAL REGULATOR XRE"/>
    <property type="match status" value="1"/>
</dbReference>
<dbReference type="InterPro" id="IPR001387">
    <property type="entry name" value="Cro/C1-type_HTH"/>
</dbReference>
<name>A0ABX9Z973_9BACL</name>
<evidence type="ECO:0000313" key="3">
    <source>
        <dbReference type="EMBL" id="RSK24249.1"/>
    </source>
</evidence>
<dbReference type="PANTHER" id="PTHR46558">
    <property type="entry name" value="TRACRIPTIONAL REGULATORY PROTEIN-RELATED-RELATED"/>
    <property type="match status" value="1"/>
</dbReference>
<proteinExistence type="predicted"/>
<organism evidence="3 4">
    <name type="scientific">Bhargavaea beijingensis</name>
    <dbReference type="NCBI Taxonomy" id="426756"/>
    <lineage>
        <taxon>Bacteria</taxon>
        <taxon>Bacillati</taxon>
        <taxon>Bacillota</taxon>
        <taxon>Bacilli</taxon>
        <taxon>Bacillales</taxon>
        <taxon>Caryophanaceae</taxon>
        <taxon>Bhargavaea</taxon>
    </lineage>
</organism>
<accession>A0ABX9Z973</accession>
<protein>
    <submittedName>
        <fullName evidence="3">XRE family transcriptional regulator</fullName>
    </submittedName>
</protein>
<dbReference type="CDD" id="cd00093">
    <property type="entry name" value="HTH_XRE"/>
    <property type="match status" value="1"/>
</dbReference>
<dbReference type="PROSITE" id="PS50943">
    <property type="entry name" value="HTH_CROC1"/>
    <property type="match status" value="1"/>
</dbReference>
<dbReference type="EMBL" id="RWGW01000030">
    <property type="protein sequence ID" value="RSK24249.1"/>
    <property type="molecule type" value="Genomic_DNA"/>
</dbReference>
<sequence>MGCRFLFRAIYDMLSEEFKFSNFLNGKVLALNESLTFGERLKALRIQHVVSPEQLAETIGVAKSLIWTFELDKKLPTYPQLIALADYFQVTTDYLLAREPVSVEIKEAAGDMLDKYELCLDGRRLSQDELLDAMTFIRTQRTVRPKDYTVI</sequence>
<comment type="caution">
    <text evidence="3">The sequence shown here is derived from an EMBL/GenBank/DDBJ whole genome shotgun (WGS) entry which is preliminary data.</text>
</comment>
<dbReference type="Proteomes" id="UP000272481">
    <property type="component" value="Unassembled WGS sequence"/>
</dbReference>
<reference evidence="3 4" key="1">
    <citation type="submission" date="2018-12" db="EMBL/GenBank/DDBJ databases">
        <title>Comparitive functional genomics of dry heat resistant strains isolated from the viking spacecraft.</title>
        <authorList>
            <person name="Seuylemezian A."/>
            <person name="Vaishampayan P."/>
        </authorList>
    </citation>
    <scope>NUCLEOTIDE SEQUENCE [LARGE SCALE GENOMIC DNA]</scope>
    <source>
        <strain evidence="3 4">M6-11</strain>
    </source>
</reference>
<keyword evidence="1" id="KW-0238">DNA-binding</keyword>
<dbReference type="SUPFAM" id="SSF47413">
    <property type="entry name" value="lambda repressor-like DNA-binding domains"/>
    <property type="match status" value="1"/>
</dbReference>
<evidence type="ECO:0000313" key="4">
    <source>
        <dbReference type="Proteomes" id="UP000272481"/>
    </source>
</evidence>
<dbReference type="Gene3D" id="1.10.260.40">
    <property type="entry name" value="lambda repressor-like DNA-binding domains"/>
    <property type="match status" value="1"/>
</dbReference>
<keyword evidence="4" id="KW-1185">Reference proteome</keyword>
<gene>
    <name evidence="3" type="ORF">EJA12_14365</name>
</gene>
<dbReference type="SMART" id="SM00530">
    <property type="entry name" value="HTH_XRE"/>
    <property type="match status" value="1"/>
</dbReference>
<evidence type="ECO:0000259" key="2">
    <source>
        <dbReference type="PROSITE" id="PS50943"/>
    </source>
</evidence>
<feature type="domain" description="HTH cro/C1-type" evidence="2">
    <location>
        <begin position="41"/>
        <end position="95"/>
    </location>
</feature>
<dbReference type="InterPro" id="IPR010982">
    <property type="entry name" value="Lambda_DNA-bd_dom_sf"/>
</dbReference>
<dbReference type="Pfam" id="PF12844">
    <property type="entry name" value="HTH_19"/>
    <property type="match status" value="1"/>
</dbReference>
<evidence type="ECO:0000256" key="1">
    <source>
        <dbReference type="ARBA" id="ARBA00023125"/>
    </source>
</evidence>